<gene>
    <name evidence="1" type="ORF">HNP25_002555</name>
</gene>
<dbReference type="AlphaFoldDB" id="A0A841ELT2"/>
<keyword evidence="2" id="KW-1185">Reference proteome</keyword>
<evidence type="ECO:0000313" key="1">
    <source>
        <dbReference type="EMBL" id="MBB6003896.1"/>
    </source>
</evidence>
<dbReference type="RefSeq" id="WP_184134582.1">
    <property type="nucleotide sequence ID" value="NZ_JACHKT010000017.1"/>
</dbReference>
<reference evidence="1 2" key="1">
    <citation type="submission" date="2020-08" db="EMBL/GenBank/DDBJ databases">
        <title>Functional genomics of gut bacteria from endangered species of beetles.</title>
        <authorList>
            <person name="Carlos-Shanley C."/>
        </authorList>
    </citation>
    <scope>NUCLEOTIDE SEQUENCE [LARGE SCALE GENOMIC DNA]</scope>
    <source>
        <strain evidence="1 2">S00070</strain>
    </source>
</reference>
<name>A0A841ELT2_9BACT</name>
<comment type="caution">
    <text evidence="1">The sequence shown here is derived from an EMBL/GenBank/DDBJ whole genome shotgun (WGS) entry which is preliminary data.</text>
</comment>
<organism evidence="1 2">
    <name type="scientific">Arcicella rosea</name>
    <dbReference type="NCBI Taxonomy" id="502909"/>
    <lineage>
        <taxon>Bacteria</taxon>
        <taxon>Pseudomonadati</taxon>
        <taxon>Bacteroidota</taxon>
        <taxon>Cytophagia</taxon>
        <taxon>Cytophagales</taxon>
        <taxon>Flectobacillaceae</taxon>
        <taxon>Arcicella</taxon>
    </lineage>
</organism>
<dbReference type="EMBL" id="JACHKT010000017">
    <property type="protein sequence ID" value="MBB6003896.1"/>
    <property type="molecule type" value="Genomic_DNA"/>
</dbReference>
<proteinExistence type="predicted"/>
<accession>A0A841ELT2</accession>
<protein>
    <submittedName>
        <fullName evidence="1">Uncharacterized protein</fullName>
    </submittedName>
</protein>
<evidence type="ECO:0000313" key="2">
    <source>
        <dbReference type="Proteomes" id="UP000524404"/>
    </source>
</evidence>
<dbReference type="Proteomes" id="UP000524404">
    <property type="component" value="Unassembled WGS sequence"/>
</dbReference>
<sequence length="95" mass="11557">MSTSTKERQPHPEKSLFRVWIILQSGETKTHYSFINRLNPKKAKEYIKTIHERMEVGYAWLIDNQSDELLEVFDSDHWRQPDDYEHYLFKKNKNT</sequence>